<proteinExistence type="evidence at transcript level"/>
<organism evidence="1">
    <name type="scientific">Populus trichocarpa x Populus deltoides</name>
    <dbReference type="NCBI Taxonomy" id="3695"/>
    <lineage>
        <taxon>Eukaryota</taxon>
        <taxon>Viridiplantae</taxon>
        <taxon>Streptophyta</taxon>
        <taxon>Embryophyta</taxon>
        <taxon>Tracheophyta</taxon>
        <taxon>Spermatophyta</taxon>
        <taxon>Magnoliopsida</taxon>
        <taxon>eudicotyledons</taxon>
        <taxon>Gunneridae</taxon>
        <taxon>Pentapetalae</taxon>
        <taxon>rosids</taxon>
        <taxon>fabids</taxon>
        <taxon>Malpighiales</taxon>
        <taxon>Salicaceae</taxon>
        <taxon>Saliceae</taxon>
        <taxon>Populus</taxon>
    </lineage>
</organism>
<name>A9PK71_9ROSI</name>
<dbReference type="AlphaFoldDB" id="A9PK71"/>
<dbReference type="EMBL" id="EF148822">
    <property type="protein sequence ID" value="ABK96774.1"/>
    <property type="molecule type" value="mRNA"/>
</dbReference>
<protein>
    <submittedName>
        <fullName evidence="1">Uncharacterized protein</fullName>
    </submittedName>
</protein>
<evidence type="ECO:0000313" key="1">
    <source>
        <dbReference type="EMBL" id="ABK96774.1"/>
    </source>
</evidence>
<accession>A9PK71</accession>
<sequence length="38" mass="4444">MQRSCHLCVRLVRLYTLPPSLTTNMGRYSQLSSKDWTT</sequence>
<reference evidence="1" key="1">
    <citation type="journal article" date="2008" name="BMC Genomics">
        <title>Analysis of 4,664 high-quality sequence-finished poplar full-length cDNA clones and their utility for the discovery of genes responding to insect feeding.</title>
        <authorList>
            <person name="Ralph S.G."/>
            <person name="Chun H.J."/>
            <person name="Cooper D."/>
            <person name="Kirkpatrick R."/>
            <person name="Kolosova N."/>
            <person name="Gunter L."/>
            <person name="Tuskan G.A."/>
            <person name="Douglas C.J."/>
            <person name="Holt R.A."/>
            <person name="Jones S.J."/>
            <person name="Marra M.A."/>
            <person name="Bohlmann J."/>
        </authorList>
    </citation>
    <scope>NUCLEOTIDE SEQUENCE</scope>
    <source>
        <tissue evidence="1">Sapling trees one metre in height and grown under greenhouse conditions were exposed to continuous feeding by Malacosoma disstria Hubner</tissue>
    </source>
</reference>